<dbReference type="GO" id="GO:0097014">
    <property type="term" value="C:ciliary plasm"/>
    <property type="evidence" value="ECO:0007669"/>
    <property type="project" value="TreeGrafter"/>
</dbReference>
<evidence type="ECO:0000313" key="5">
    <source>
        <dbReference type="EMBL" id="KAK8780241.1"/>
    </source>
</evidence>
<comment type="caution">
    <text evidence="5">The sequence shown here is derived from an EMBL/GenBank/DDBJ whole genome shotgun (WGS) entry which is preliminary data.</text>
</comment>
<dbReference type="Proteomes" id="UP001321473">
    <property type="component" value="Unassembled WGS sequence"/>
</dbReference>
<dbReference type="InterPro" id="IPR001680">
    <property type="entry name" value="WD40_rpt"/>
</dbReference>
<dbReference type="GO" id="GO:0005868">
    <property type="term" value="C:cytoplasmic dynein complex"/>
    <property type="evidence" value="ECO:0007669"/>
    <property type="project" value="TreeGrafter"/>
</dbReference>
<evidence type="ECO:0000313" key="6">
    <source>
        <dbReference type="Proteomes" id="UP001321473"/>
    </source>
</evidence>
<dbReference type="InterPro" id="IPR036322">
    <property type="entry name" value="WD40_repeat_dom_sf"/>
</dbReference>
<dbReference type="AlphaFoldDB" id="A0AAQ4EZV9"/>
<keyword evidence="2" id="KW-0963">Cytoplasm</keyword>
<dbReference type="GO" id="GO:0045504">
    <property type="term" value="F:dynein heavy chain binding"/>
    <property type="evidence" value="ECO:0007669"/>
    <property type="project" value="TreeGrafter"/>
</dbReference>
<dbReference type="EMBL" id="JARKHS020009068">
    <property type="protein sequence ID" value="KAK8780241.1"/>
    <property type="molecule type" value="Genomic_DNA"/>
</dbReference>
<dbReference type="InterPro" id="IPR050687">
    <property type="entry name" value="Dynein_IC"/>
</dbReference>
<dbReference type="InterPro" id="IPR015943">
    <property type="entry name" value="WD40/YVTN_repeat-like_dom_sf"/>
</dbReference>
<sequence length="384" mass="42318">MTSRQSTCGVANHEEWCTHEAGVRLWNPHRSSDSDQAGKFLSTDTCVTSVAFHPQRPSVVVAGTVHGDVLMWDVEAANEQWASSPVVMHDNHQDMVKGVEWIGDAQEPHCLLSCALDGLIIQWRHDARKNQLEASSYFLLLAENVRLHKKPISGTTTAYIGVTSLAKNHFDHSVFVMGTEGGGVLQGSLSLSKPIAPVVDSHASVERTYSCPVVARFPPHRGHTLDIHSSPFERNVFASAGIDREVKVFSLLQTEAVLSVRLPEPVSRVRWSPSQPTLFAALQGDGRLAFYDLRRTTAPVAEFAPDGHNATGTSLEFCTRSRDLLFAGRGPGTAQRDLRTPRLSADYTSLRFDFVPSRKGSEQCAFHRVDVFGGNYTRDRSKLT</sequence>
<evidence type="ECO:0000256" key="4">
    <source>
        <dbReference type="ARBA" id="ARBA00022737"/>
    </source>
</evidence>
<dbReference type="SMART" id="SM00320">
    <property type="entry name" value="WD40"/>
    <property type="match status" value="4"/>
</dbReference>
<dbReference type="GO" id="GO:0042073">
    <property type="term" value="P:intraciliary transport"/>
    <property type="evidence" value="ECO:0007669"/>
    <property type="project" value="TreeGrafter"/>
</dbReference>
<evidence type="ECO:0000256" key="1">
    <source>
        <dbReference type="ARBA" id="ARBA00004496"/>
    </source>
</evidence>
<protein>
    <submittedName>
        <fullName evidence="5">Uncharacterized protein</fullName>
    </submittedName>
</protein>
<keyword evidence="3" id="KW-0853">WD repeat</keyword>
<accession>A0AAQ4EZV9</accession>
<comment type="subcellular location">
    <subcellularLocation>
        <location evidence="1">Cytoplasm</location>
    </subcellularLocation>
</comment>
<evidence type="ECO:0000256" key="2">
    <source>
        <dbReference type="ARBA" id="ARBA00022490"/>
    </source>
</evidence>
<dbReference type="GO" id="GO:0045503">
    <property type="term" value="F:dynein light chain binding"/>
    <property type="evidence" value="ECO:0007669"/>
    <property type="project" value="TreeGrafter"/>
</dbReference>
<organism evidence="5 6">
    <name type="scientific">Amblyomma americanum</name>
    <name type="common">Lone star tick</name>
    <dbReference type="NCBI Taxonomy" id="6943"/>
    <lineage>
        <taxon>Eukaryota</taxon>
        <taxon>Metazoa</taxon>
        <taxon>Ecdysozoa</taxon>
        <taxon>Arthropoda</taxon>
        <taxon>Chelicerata</taxon>
        <taxon>Arachnida</taxon>
        <taxon>Acari</taxon>
        <taxon>Parasitiformes</taxon>
        <taxon>Ixodida</taxon>
        <taxon>Ixodoidea</taxon>
        <taxon>Ixodidae</taxon>
        <taxon>Amblyomminae</taxon>
        <taxon>Amblyomma</taxon>
    </lineage>
</organism>
<dbReference type="PANTHER" id="PTHR12442:SF26">
    <property type="entry name" value="CYTOPLASMIC DYNEIN 2 INTERMEDIATE CHAIN 2"/>
    <property type="match status" value="1"/>
</dbReference>
<proteinExistence type="predicted"/>
<dbReference type="SUPFAM" id="SSF50978">
    <property type="entry name" value="WD40 repeat-like"/>
    <property type="match status" value="1"/>
</dbReference>
<evidence type="ECO:0000256" key="3">
    <source>
        <dbReference type="ARBA" id="ARBA00022574"/>
    </source>
</evidence>
<name>A0AAQ4EZV9_AMBAM</name>
<reference evidence="5 6" key="1">
    <citation type="journal article" date="2023" name="Arcadia Sci">
        <title>De novo assembly of a long-read Amblyomma americanum tick genome.</title>
        <authorList>
            <person name="Chou S."/>
            <person name="Poskanzer K.E."/>
            <person name="Rollins M."/>
            <person name="Thuy-Boun P.S."/>
        </authorList>
    </citation>
    <scope>NUCLEOTIDE SEQUENCE [LARGE SCALE GENOMIC DNA]</scope>
    <source>
        <strain evidence="5">F_SG_1</strain>
        <tissue evidence="5">Salivary glands</tissue>
    </source>
</reference>
<keyword evidence="4" id="KW-0677">Repeat</keyword>
<gene>
    <name evidence="5" type="ORF">V5799_018418</name>
</gene>
<dbReference type="Gene3D" id="2.130.10.10">
    <property type="entry name" value="YVTN repeat-like/Quinoprotein amine dehydrogenase"/>
    <property type="match status" value="2"/>
</dbReference>
<keyword evidence="6" id="KW-1185">Reference proteome</keyword>
<dbReference type="PANTHER" id="PTHR12442">
    <property type="entry name" value="DYNEIN INTERMEDIATE CHAIN"/>
    <property type="match status" value="1"/>
</dbReference>